<evidence type="ECO:0000259" key="8">
    <source>
        <dbReference type="PROSITE" id="PS51831"/>
    </source>
</evidence>
<evidence type="ECO:0000256" key="5">
    <source>
        <dbReference type="HAMAP-Rule" id="MF_00335"/>
    </source>
</evidence>
<dbReference type="Proteomes" id="UP000177785">
    <property type="component" value="Unassembled WGS sequence"/>
</dbReference>
<evidence type="ECO:0000256" key="6">
    <source>
        <dbReference type="NCBIfam" id="TIGR03319"/>
    </source>
</evidence>
<dbReference type="InterPro" id="IPR017705">
    <property type="entry name" value="Ribonuclease_Y"/>
</dbReference>
<accession>A0A1G2G7J6</accession>
<evidence type="ECO:0000256" key="3">
    <source>
        <dbReference type="ARBA" id="ARBA00022801"/>
    </source>
</evidence>
<dbReference type="NCBIfam" id="TIGR03319">
    <property type="entry name" value="RNase_Y"/>
    <property type="match status" value="1"/>
</dbReference>
<evidence type="ECO:0000256" key="1">
    <source>
        <dbReference type="ARBA" id="ARBA00022722"/>
    </source>
</evidence>
<dbReference type="Pfam" id="PF01966">
    <property type="entry name" value="HD"/>
    <property type="match status" value="1"/>
</dbReference>
<dbReference type="InterPro" id="IPR003607">
    <property type="entry name" value="HD/PDEase_dom"/>
</dbReference>
<dbReference type="CDD" id="cd00077">
    <property type="entry name" value="HDc"/>
    <property type="match status" value="1"/>
</dbReference>
<dbReference type="InterPro" id="IPR006675">
    <property type="entry name" value="HDIG_dom"/>
</dbReference>
<dbReference type="AlphaFoldDB" id="A0A1G2G7J6"/>
<dbReference type="PANTHER" id="PTHR12826:SF15">
    <property type="entry name" value="RIBONUCLEASE Y"/>
    <property type="match status" value="1"/>
</dbReference>
<dbReference type="NCBIfam" id="TIGR00277">
    <property type="entry name" value="HDIG"/>
    <property type="match status" value="1"/>
</dbReference>
<feature type="domain" description="HD" evidence="8">
    <location>
        <begin position="325"/>
        <end position="418"/>
    </location>
</feature>
<keyword evidence="7" id="KW-0175">Coiled coil</keyword>
<dbReference type="PANTHER" id="PTHR12826">
    <property type="entry name" value="RIBONUCLEASE Y"/>
    <property type="match status" value="1"/>
</dbReference>
<reference evidence="9 10" key="1">
    <citation type="journal article" date="2016" name="Nat. Commun.">
        <title>Thousands of microbial genomes shed light on interconnected biogeochemical processes in an aquifer system.</title>
        <authorList>
            <person name="Anantharaman K."/>
            <person name="Brown C.T."/>
            <person name="Hug L.A."/>
            <person name="Sharon I."/>
            <person name="Castelle C.J."/>
            <person name="Probst A.J."/>
            <person name="Thomas B.C."/>
            <person name="Singh A."/>
            <person name="Wilkins M.J."/>
            <person name="Karaoz U."/>
            <person name="Brodie E.L."/>
            <person name="Williams K.H."/>
            <person name="Hubbard S.S."/>
            <person name="Banfield J.F."/>
        </authorList>
    </citation>
    <scope>NUCLEOTIDE SEQUENCE [LARGE SCALE GENOMIC DNA]</scope>
</reference>
<dbReference type="InterPro" id="IPR022711">
    <property type="entry name" value="RNase_Y_N"/>
</dbReference>
<dbReference type="EC" id="3.1.-.-" evidence="5 6"/>
<evidence type="ECO:0000256" key="7">
    <source>
        <dbReference type="SAM" id="Coils"/>
    </source>
</evidence>
<dbReference type="Pfam" id="PF12072">
    <property type="entry name" value="RNase_Y_N"/>
    <property type="match status" value="1"/>
</dbReference>
<dbReference type="PROSITE" id="PS50084">
    <property type="entry name" value="KH_TYPE_1"/>
    <property type="match status" value="1"/>
</dbReference>
<dbReference type="GO" id="GO:0004521">
    <property type="term" value="F:RNA endonuclease activity"/>
    <property type="evidence" value="ECO:0007669"/>
    <property type="project" value="UniProtKB-UniRule"/>
</dbReference>
<dbReference type="Gene3D" id="1.10.3210.10">
    <property type="entry name" value="Hypothetical protein af1432"/>
    <property type="match status" value="1"/>
</dbReference>
<dbReference type="STRING" id="1802115.A2756_06580"/>
<gene>
    <name evidence="5" type="primary">rny</name>
    <name evidence="9" type="ORF">A2756_06580</name>
</gene>
<keyword evidence="1 5" id="KW-0540">Nuclease</keyword>
<protein>
    <recommendedName>
        <fullName evidence="5 6">Ribonuclease Y</fullName>
        <shortName evidence="5">RNase Y</shortName>
        <ecNumber evidence="5 6">3.1.-.-</ecNumber>
    </recommendedName>
</protein>
<dbReference type="InterPro" id="IPR004087">
    <property type="entry name" value="KH_dom"/>
</dbReference>
<comment type="function">
    <text evidence="5">Endoribonuclease that initiates mRNA decay.</text>
</comment>
<organism evidence="9 10">
    <name type="scientific">Candidatus Ryanbacteria bacterium RIFCSPHIGHO2_01_FULL_48_27</name>
    <dbReference type="NCBI Taxonomy" id="1802115"/>
    <lineage>
        <taxon>Bacteria</taxon>
        <taxon>Candidatus Ryaniibacteriota</taxon>
    </lineage>
</organism>
<dbReference type="SUPFAM" id="SSF54791">
    <property type="entry name" value="Eukaryotic type KH-domain (KH-domain type I)"/>
    <property type="match status" value="1"/>
</dbReference>
<dbReference type="EMBL" id="MHNL01000001">
    <property type="protein sequence ID" value="OGZ46235.1"/>
    <property type="molecule type" value="Genomic_DNA"/>
</dbReference>
<keyword evidence="4 5" id="KW-0694">RNA-binding</keyword>
<dbReference type="GO" id="GO:0005886">
    <property type="term" value="C:plasma membrane"/>
    <property type="evidence" value="ECO:0007669"/>
    <property type="project" value="UniProtKB-UniRule"/>
</dbReference>
<name>A0A1G2G7J6_9BACT</name>
<evidence type="ECO:0000313" key="10">
    <source>
        <dbReference type="Proteomes" id="UP000177785"/>
    </source>
</evidence>
<keyword evidence="3 5" id="KW-0378">Hydrolase</keyword>
<evidence type="ECO:0000313" key="9">
    <source>
        <dbReference type="EMBL" id="OGZ46235.1"/>
    </source>
</evidence>
<proteinExistence type="inferred from homology"/>
<dbReference type="SMART" id="SM00322">
    <property type="entry name" value="KH"/>
    <property type="match status" value="1"/>
</dbReference>
<dbReference type="GO" id="GO:0006402">
    <property type="term" value="P:mRNA catabolic process"/>
    <property type="evidence" value="ECO:0007669"/>
    <property type="project" value="UniProtKB-UniRule"/>
</dbReference>
<evidence type="ECO:0000256" key="2">
    <source>
        <dbReference type="ARBA" id="ARBA00022759"/>
    </source>
</evidence>
<feature type="coiled-coil region" evidence="7">
    <location>
        <begin position="66"/>
        <end position="142"/>
    </location>
</feature>
<dbReference type="InterPro" id="IPR004088">
    <property type="entry name" value="KH_dom_type_1"/>
</dbReference>
<dbReference type="InterPro" id="IPR006674">
    <property type="entry name" value="HD_domain"/>
</dbReference>
<dbReference type="SMART" id="SM00471">
    <property type="entry name" value="HDc"/>
    <property type="match status" value="1"/>
</dbReference>
<dbReference type="GO" id="GO:0003723">
    <property type="term" value="F:RNA binding"/>
    <property type="evidence" value="ECO:0007669"/>
    <property type="project" value="UniProtKB-UniRule"/>
</dbReference>
<dbReference type="Gene3D" id="3.30.1370.10">
    <property type="entry name" value="K Homology domain, type 1"/>
    <property type="match status" value="1"/>
</dbReference>
<keyword evidence="2 5" id="KW-0255">Endonuclease</keyword>
<dbReference type="PROSITE" id="PS51831">
    <property type="entry name" value="HD"/>
    <property type="match status" value="1"/>
</dbReference>
<dbReference type="CDD" id="cd22431">
    <property type="entry name" value="KH-I_RNaseY"/>
    <property type="match status" value="1"/>
</dbReference>
<dbReference type="InterPro" id="IPR036612">
    <property type="entry name" value="KH_dom_type_1_sf"/>
</dbReference>
<dbReference type="HAMAP" id="MF_00335">
    <property type="entry name" value="RNase_Y"/>
    <property type="match status" value="1"/>
</dbReference>
<dbReference type="Pfam" id="PF00013">
    <property type="entry name" value="KH_1"/>
    <property type="match status" value="1"/>
</dbReference>
<comment type="similarity">
    <text evidence="5">Belongs to the RNase Y family.</text>
</comment>
<sequence length="509" mass="57030">MGTTTAILAGLLSLAAGAGIGYFIRQLLSQQQKNSAELKVKQMLLDANTEAKEVLLGAKDKAVKIVEEAAQEEKRREEQIRKLEERVTRREEIIDKKYTEVEKESQSLKQQAERLKEAKAKLDTLEETKQKELENIAGLTKEKARDELLASLEKNYENDILARLQKLEMTGHEKLDRKAKEILATIVHRLGTSAASEFTTTTVSIPSDDIKGKIIGKEGRNIRTLERAAGVEIIVDDTPGSIVISGFDPVRRHVAKLALENLISDGRIQPARIEEVVEKAKQEIDKIIKEAGEAAAYEVGVFDIDPRLVHLLGRLKFRTSYGQNVLQHSVEMSHISGMLASELGADVMVAKKGALFHDIGKAVDHEVQGTHVEIGRRILQKFKVDHNIVQAMQSHHEEYPYETLESIIVQVADAISAGRPGARRDTVENYLKRLEELETIANSFSGVEKSYAIQAGREIRIFVSPEQISDLEARKLAREIANRIESELKYPGEIKVNVIRETRVIEYAR</sequence>
<dbReference type="SUPFAM" id="SSF109604">
    <property type="entry name" value="HD-domain/PDEase-like"/>
    <property type="match status" value="1"/>
</dbReference>
<dbReference type="GO" id="GO:0016787">
    <property type="term" value="F:hydrolase activity"/>
    <property type="evidence" value="ECO:0007669"/>
    <property type="project" value="UniProtKB-KW"/>
</dbReference>
<evidence type="ECO:0000256" key="4">
    <source>
        <dbReference type="ARBA" id="ARBA00022884"/>
    </source>
</evidence>
<comment type="caution">
    <text evidence="9">The sequence shown here is derived from an EMBL/GenBank/DDBJ whole genome shotgun (WGS) entry which is preliminary data.</text>
</comment>